<feature type="domain" description="Ig-like" evidence="4">
    <location>
        <begin position="1"/>
        <end position="60"/>
    </location>
</feature>
<dbReference type="SMART" id="SM00409">
    <property type="entry name" value="IG"/>
    <property type="match status" value="1"/>
</dbReference>
<dbReference type="SUPFAM" id="SSF48726">
    <property type="entry name" value="Immunoglobulin"/>
    <property type="match status" value="1"/>
</dbReference>
<evidence type="ECO:0000256" key="3">
    <source>
        <dbReference type="SAM" id="Phobius"/>
    </source>
</evidence>
<keyword evidence="3" id="KW-0472">Membrane</keyword>
<sequence length="172" mass="19014">CNTTDPSVTSYAWMKDDVEIYRQFNKILQSRNDNANDTGHFVCSVRKFNYVVNSNNLFISVTSTIVPPKLTANKESIPAGSQLVLTCNATDPTTVTSYIWMKDKMVIFNQSGRILQIGNVSINNAGNYSCNITQNNYLVTSNYLYITVTSHGVAIFSSAMLVIAAGMLSLMQ</sequence>
<dbReference type="PANTHER" id="PTHR11481">
    <property type="entry name" value="IMMUNOGLOBULIN FC RECEPTOR"/>
    <property type="match status" value="1"/>
</dbReference>
<reference evidence="5" key="1">
    <citation type="submission" date="2014-12" db="EMBL/GenBank/DDBJ databases">
        <title>Insight into the proteome of Arion vulgaris.</title>
        <authorList>
            <person name="Aradska J."/>
            <person name="Bulat T."/>
            <person name="Smidak R."/>
            <person name="Sarate P."/>
            <person name="Gangsoo J."/>
            <person name="Sialana F."/>
            <person name="Bilban M."/>
            <person name="Lubec G."/>
        </authorList>
    </citation>
    <scope>NUCLEOTIDE SEQUENCE</scope>
    <source>
        <tissue evidence="5">Skin</tissue>
    </source>
</reference>
<dbReference type="GO" id="GO:0004888">
    <property type="term" value="F:transmembrane signaling receptor activity"/>
    <property type="evidence" value="ECO:0007669"/>
    <property type="project" value="TreeGrafter"/>
</dbReference>
<dbReference type="InterPro" id="IPR036179">
    <property type="entry name" value="Ig-like_dom_sf"/>
</dbReference>
<gene>
    <name evidence="5" type="primary">ORF189895</name>
</gene>
<dbReference type="PANTHER" id="PTHR11481:SF60">
    <property type="entry name" value="IG-LIKE DOMAIN-CONTAINING PROTEIN"/>
    <property type="match status" value="1"/>
</dbReference>
<keyword evidence="3" id="KW-1133">Transmembrane helix</keyword>
<feature type="transmembrane region" description="Helical" evidence="3">
    <location>
        <begin position="143"/>
        <end position="170"/>
    </location>
</feature>
<keyword evidence="1" id="KW-0732">Signal</keyword>
<evidence type="ECO:0000313" key="5">
    <source>
        <dbReference type="EMBL" id="CEK92748.1"/>
    </source>
</evidence>
<accession>A0A0B7BIH4</accession>
<dbReference type="InterPro" id="IPR003599">
    <property type="entry name" value="Ig_sub"/>
</dbReference>
<dbReference type="Gene3D" id="2.60.40.10">
    <property type="entry name" value="Immunoglobulins"/>
    <property type="match status" value="1"/>
</dbReference>
<evidence type="ECO:0000259" key="4">
    <source>
        <dbReference type="PROSITE" id="PS50835"/>
    </source>
</evidence>
<dbReference type="GO" id="GO:0007166">
    <property type="term" value="P:cell surface receptor signaling pathway"/>
    <property type="evidence" value="ECO:0007669"/>
    <property type="project" value="TreeGrafter"/>
</dbReference>
<keyword evidence="3" id="KW-0812">Transmembrane</keyword>
<keyword evidence="2" id="KW-1015">Disulfide bond</keyword>
<dbReference type="Pfam" id="PF13927">
    <property type="entry name" value="Ig_3"/>
    <property type="match status" value="1"/>
</dbReference>
<dbReference type="InterPro" id="IPR013783">
    <property type="entry name" value="Ig-like_fold"/>
</dbReference>
<dbReference type="GO" id="GO:0009897">
    <property type="term" value="C:external side of plasma membrane"/>
    <property type="evidence" value="ECO:0007669"/>
    <property type="project" value="TreeGrafter"/>
</dbReference>
<organism evidence="5">
    <name type="scientific">Arion vulgaris</name>
    <dbReference type="NCBI Taxonomy" id="1028688"/>
    <lineage>
        <taxon>Eukaryota</taxon>
        <taxon>Metazoa</taxon>
        <taxon>Spiralia</taxon>
        <taxon>Lophotrochozoa</taxon>
        <taxon>Mollusca</taxon>
        <taxon>Gastropoda</taxon>
        <taxon>Heterobranchia</taxon>
        <taxon>Euthyneura</taxon>
        <taxon>Panpulmonata</taxon>
        <taxon>Eupulmonata</taxon>
        <taxon>Stylommatophora</taxon>
        <taxon>Helicina</taxon>
        <taxon>Arionoidea</taxon>
        <taxon>Arionidae</taxon>
        <taxon>Arion</taxon>
    </lineage>
</organism>
<evidence type="ECO:0000256" key="2">
    <source>
        <dbReference type="ARBA" id="ARBA00023157"/>
    </source>
</evidence>
<dbReference type="InterPro" id="IPR007110">
    <property type="entry name" value="Ig-like_dom"/>
</dbReference>
<protein>
    <recommendedName>
        <fullName evidence="4">Ig-like domain-containing protein</fullName>
    </recommendedName>
</protein>
<evidence type="ECO:0000256" key="1">
    <source>
        <dbReference type="ARBA" id="ARBA00022729"/>
    </source>
</evidence>
<dbReference type="EMBL" id="HACG01045883">
    <property type="protein sequence ID" value="CEK92748.1"/>
    <property type="molecule type" value="Transcribed_RNA"/>
</dbReference>
<dbReference type="PROSITE" id="PS50835">
    <property type="entry name" value="IG_LIKE"/>
    <property type="match status" value="2"/>
</dbReference>
<feature type="non-terminal residue" evidence="5">
    <location>
        <position position="1"/>
    </location>
</feature>
<feature type="domain" description="Ig-like" evidence="4">
    <location>
        <begin position="68"/>
        <end position="140"/>
    </location>
</feature>
<proteinExistence type="predicted"/>
<dbReference type="AlphaFoldDB" id="A0A0B7BIH4"/>
<dbReference type="GO" id="GO:0006955">
    <property type="term" value="P:immune response"/>
    <property type="evidence" value="ECO:0007669"/>
    <property type="project" value="TreeGrafter"/>
</dbReference>
<dbReference type="InterPro" id="IPR050488">
    <property type="entry name" value="Ig_Fc_receptor"/>
</dbReference>
<name>A0A0B7BIH4_9EUPU</name>